<accession>A0A250X6N3</accession>
<dbReference type="EMBL" id="BEGY01000035">
    <property type="protein sequence ID" value="GAX78727.1"/>
    <property type="molecule type" value="Genomic_DNA"/>
</dbReference>
<gene>
    <name evidence="2" type="ORF">CEUSTIGMA_g6164.t1</name>
</gene>
<protein>
    <submittedName>
        <fullName evidence="2">Uncharacterized protein</fullName>
    </submittedName>
</protein>
<dbReference type="AlphaFoldDB" id="A0A250X6N3"/>
<feature type="compositionally biased region" description="Basic residues" evidence="1">
    <location>
        <begin position="23"/>
        <end position="32"/>
    </location>
</feature>
<organism evidence="2 3">
    <name type="scientific">Chlamydomonas eustigma</name>
    <dbReference type="NCBI Taxonomy" id="1157962"/>
    <lineage>
        <taxon>Eukaryota</taxon>
        <taxon>Viridiplantae</taxon>
        <taxon>Chlorophyta</taxon>
        <taxon>core chlorophytes</taxon>
        <taxon>Chlorophyceae</taxon>
        <taxon>CS clade</taxon>
        <taxon>Chlamydomonadales</taxon>
        <taxon>Chlamydomonadaceae</taxon>
        <taxon>Chlamydomonas</taxon>
    </lineage>
</organism>
<name>A0A250X6N3_9CHLO</name>
<proteinExistence type="predicted"/>
<feature type="region of interest" description="Disordered" evidence="1">
    <location>
        <begin position="1"/>
        <end position="60"/>
    </location>
</feature>
<keyword evidence="3" id="KW-1185">Reference proteome</keyword>
<sequence length="364" mass="38375">HPNPGPPSPLPPPPPLPPTAKPLPRKSPHHIPHPPPPPRPPPPPSPPNPGPPSPLPPSSLPPSPSIPVVCGNGICQAPTETQFTCPKDCGSGFCGDGICNLKTESCTSCIQDCATLCTGRRLMMTSSMLSRGMGQYLNVDIPVRDRSSVLIIPNKRTLLDISYQYSTAELKYNHVSPDGNLAPVSLIAAIQASRAAREQRLHITQTRRVLLGGVYPEGSEPIDIVLGSSMLGRGEGRPFPSALTKATTTAETSFIREGESRGAEVEGALTCGDGICSGSEGVQNCASDCCPSGSCGDGQCHAWLGENCETCPEDCRGNLEEEEGSSADLYCCGAYVGCGDERCFADNAVCQVTCMSPHDRPHMR</sequence>
<dbReference type="OrthoDB" id="541044at2759"/>
<dbReference type="Proteomes" id="UP000232323">
    <property type="component" value="Unassembled WGS sequence"/>
</dbReference>
<comment type="caution">
    <text evidence="2">The sequence shown here is derived from an EMBL/GenBank/DDBJ whole genome shotgun (WGS) entry which is preliminary data.</text>
</comment>
<reference evidence="2 3" key="1">
    <citation type="submission" date="2017-08" db="EMBL/GenBank/DDBJ databases">
        <title>Acidophilic green algal genome provides insights into adaptation to an acidic environment.</title>
        <authorList>
            <person name="Hirooka S."/>
            <person name="Hirose Y."/>
            <person name="Kanesaki Y."/>
            <person name="Higuchi S."/>
            <person name="Fujiwara T."/>
            <person name="Onuma R."/>
            <person name="Era A."/>
            <person name="Ohbayashi R."/>
            <person name="Uzuka A."/>
            <person name="Nozaki H."/>
            <person name="Yoshikawa H."/>
            <person name="Miyagishima S.Y."/>
        </authorList>
    </citation>
    <scope>NUCLEOTIDE SEQUENCE [LARGE SCALE GENOMIC DNA]</scope>
    <source>
        <strain evidence="2 3">NIES-2499</strain>
    </source>
</reference>
<evidence type="ECO:0000313" key="3">
    <source>
        <dbReference type="Proteomes" id="UP000232323"/>
    </source>
</evidence>
<evidence type="ECO:0000313" key="2">
    <source>
        <dbReference type="EMBL" id="GAX78727.1"/>
    </source>
</evidence>
<feature type="non-terminal residue" evidence="2">
    <location>
        <position position="1"/>
    </location>
</feature>
<feature type="compositionally biased region" description="Pro residues" evidence="1">
    <location>
        <begin position="1"/>
        <end position="21"/>
    </location>
</feature>
<feature type="compositionally biased region" description="Pro residues" evidence="1">
    <location>
        <begin position="33"/>
        <end position="60"/>
    </location>
</feature>
<evidence type="ECO:0000256" key="1">
    <source>
        <dbReference type="SAM" id="MobiDB-lite"/>
    </source>
</evidence>